<dbReference type="InterPro" id="IPR011057">
    <property type="entry name" value="Mss4-like_sf"/>
</dbReference>
<keyword evidence="3" id="KW-0862">Zinc</keyword>
<dbReference type="SUPFAM" id="SSF51316">
    <property type="entry name" value="Mss4-like"/>
    <property type="match status" value="1"/>
</dbReference>
<dbReference type="EMBL" id="ML996692">
    <property type="protein sequence ID" value="KAF2401858.1"/>
    <property type="molecule type" value="Genomic_DNA"/>
</dbReference>
<evidence type="ECO:0000256" key="2">
    <source>
        <dbReference type="ARBA" id="ARBA00022723"/>
    </source>
</evidence>
<dbReference type="Pfam" id="PF04828">
    <property type="entry name" value="GFA"/>
    <property type="match status" value="1"/>
</dbReference>
<dbReference type="Gene3D" id="3.90.1590.10">
    <property type="entry name" value="glutathione-dependent formaldehyde- activating enzyme (gfa)"/>
    <property type="match status" value="1"/>
</dbReference>
<dbReference type="GO" id="GO:0016846">
    <property type="term" value="F:carbon-sulfur lyase activity"/>
    <property type="evidence" value="ECO:0007669"/>
    <property type="project" value="InterPro"/>
</dbReference>
<keyword evidence="7" id="KW-1185">Reference proteome</keyword>
<dbReference type="PROSITE" id="PS51891">
    <property type="entry name" value="CENP_V_GFA"/>
    <property type="match status" value="1"/>
</dbReference>
<accession>A0A6G1I0N2</accession>
<dbReference type="InterPro" id="IPR006913">
    <property type="entry name" value="CENP-V/GFA"/>
</dbReference>
<evidence type="ECO:0000259" key="5">
    <source>
        <dbReference type="PROSITE" id="PS51891"/>
    </source>
</evidence>
<evidence type="ECO:0000256" key="4">
    <source>
        <dbReference type="ARBA" id="ARBA00023239"/>
    </source>
</evidence>
<name>A0A6G1I0N2_9PEZI</name>
<protein>
    <recommendedName>
        <fullName evidence="5">CENP-V/GFA domain-containing protein</fullName>
    </recommendedName>
</protein>
<organism evidence="6 7">
    <name type="scientific">Trichodelitschia bisporula</name>
    <dbReference type="NCBI Taxonomy" id="703511"/>
    <lineage>
        <taxon>Eukaryota</taxon>
        <taxon>Fungi</taxon>
        <taxon>Dikarya</taxon>
        <taxon>Ascomycota</taxon>
        <taxon>Pezizomycotina</taxon>
        <taxon>Dothideomycetes</taxon>
        <taxon>Dothideomycetes incertae sedis</taxon>
        <taxon>Phaeotrichales</taxon>
        <taxon>Phaeotrichaceae</taxon>
        <taxon>Trichodelitschia</taxon>
    </lineage>
</organism>
<keyword evidence="4" id="KW-0456">Lyase</keyword>
<keyword evidence="2" id="KW-0479">Metal-binding</keyword>
<evidence type="ECO:0000256" key="1">
    <source>
        <dbReference type="ARBA" id="ARBA00005495"/>
    </source>
</evidence>
<evidence type="ECO:0000313" key="6">
    <source>
        <dbReference type="EMBL" id="KAF2401858.1"/>
    </source>
</evidence>
<comment type="similarity">
    <text evidence="1">Belongs to the Gfa family.</text>
</comment>
<dbReference type="Proteomes" id="UP000799640">
    <property type="component" value="Unassembled WGS sequence"/>
</dbReference>
<feature type="domain" description="CENP-V/GFA" evidence="5">
    <location>
        <begin position="5"/>
        <end position="136"/>
    </location>
</feature>
<dbReference type="PANTHER" id="PTHR33337">
    <property type="entry name" value="GFA DOMAIN-CONTAINING PROTEIN"/>
    <property type="match status" value="1"/>
</dbReference>
<sequence length="182" mass="20034">MASNRTGGCPCGTVRYTLTAPPLVVNCCHCNLCKKQTGVAFTTNIIIEASHFVLDLSTPPLLSVAVDTPSGNGQLRKHCPKCLTCVVSEYGGSFGGPFIQYVKIGTLDPEFQAGIRPDAFVFVKEKLNWIGLPEGARAFPEFYDFAKGGVWSEESIKRREKLLPQINEWVEKGEKFKVGEIY</sequence>
<gene>
    <name evidence="6" type="ORF">EJ06DRAFT_529012</name>
</gene>
<dbReference type="GO" id="GO:0046872">
    <property type="term" value="F:metal ion binding"/>
    <property type="evidence" value="ECO:0007669"/>
    <property type="project" value="UniProtKB-KW"/>
</dbReference>
<dbReference type="AlphaFoldDB" id="A0A6G1I0N2"/>
<evidence type="ECO:0000256" key="3">
    <source>
        <dbReference type="ARBA" id="ARBA00022833"/>
    </source>
</evidence>
<dbReference type="OrthoDB" id="406544at2759"/>
<proteinExistence type="inferred from homology"/>
<dbReference type="PANTHER" id="PTHR33337:SF33">
    <property type="entry name" value="CENP-V_GFA DOMAIN-CONTAINING PROTEIN"/>
    <property type="match status" value="1"/>
</dbReference>
<evidence type="ECO:0000313" key="7">
    <source>
        <dbReference type="Proteomes" id="UP000799640"/>
    </source>
</evidence>
<reference evidence="6" key="1">
    <citation type="journal article" date="2020" name="Stud. Mycol.">
        <title>101 Dothideomycetes genomes: a test case for predicting lifestyles and emergence of pathogens.</title>
        <authorList>
            <person name="Haridas S."/>
            <person name="Albert R."/>
            <person name="Binder M."/>
            <person name="Bloem J."/>
            <person name="Labutti K."/>
            <person name="Salamov A."/>
            <person name="Andreopoulos B."/>
            <person name="Baker S."/>
            <person name="Barry K."/>
            <person name="Bills G."/>
            <person name="Bluhm B."/>
            <person name="Cannon C."/>
            <person name="Castanera R."/>
            <person name="Culley D."/>
            <person name="Daum C."/>
            <person name="Ezra D."/>
            <person name="Gonzalez J."/>
            <person name="Henrissat B."/>
            <person name="Kuo A."/>
            <person name="Liang C."/>
            <person name="Lipzen A."/>
            <person name="Lutzoni F."/>
            <person name="Magnuson J."/>
            <person name="Mondo S."/>
            <person name="Nolan M."/>
            <person name="Ohm R."/>
            <person name="Pangilinan J."/>
            <person name="Park H.-J."/>
            <person name="Ramirez L."/>
            <person name="Alfaro M."/>
            <person name="Sun H."/>
            <person name="Tritt A."/>
            <person name="Yoshinaga Y."/>
            <person name="Zwiers L.-H."/>
            <person name="Turgeon B."/>
            <person name="Goodwin S."/>
            <person name="Spatafora J."/>
            <person name="Crous P."/>
            <person name="Grigoriev I."/>
        </authorList>
    </citation>
    <scope>NUCLEOTIDE SEQUENCE</scope>
    <source>
        <strain evidence="6">CBS 262.69</strain>
    </source>
</reference>